<dbReference type="OrthoDB" id="191139at2759"/>
<proteinExistence type="inferred from homology"/>
<dbReference type="AlphaFoldDB" id="A0A6A6AQ93"/>
<sequence length="324" mass="34675">MSSPLPYNRQNALASTIAADNASAIAGKIVLTTGVTQGGLGSTFVEEIAKYKPALLILAGRSPSKVQATADKIKANPQSAGVETRVLALDLASQKFIRKAAEEVLAYPEQHIDVVVNSAGIMAGPYRTTPEGIELQFGSNHIGHFLFTNLIMPKILASTSPRIVNVASDGHRFSGVRFDDPNFQGGKVYDEWEAYGQSKTANILFSKALAGKLGSKGLKAYSLHPGQALGTSLAPQGFTDEDLATLVAKDKAIGWNRGFDFRSLDACTATHVVAAFDPRLDAYNGVYLEDGNLSDDVQPTATPPGDEEKLWKLSEKLVGQTFEY</sequence>
<gene>
    <name evidence="4" type="ORF">P153DRAFT_363157</name>
</gene>
<reference evidence="4" key="1">
    <citation type="journal article" date="2020" name="Stud. Mycol.">
        <title>101 Dothideomycetes genomes: a test case for predicting lifestyles and emergence of pathogens.</title>
        <authorList>
            <person name="Haridas S."/>
            <person name="Albert R."/>
            <person name="Binder M."/>
            <person name="Bloem J."/>
            <person name="Labutti K."/>
            <person name="Salamov A."/>
            <person name="Andreopoulos B."/>
            <person name="Baker S."/>
            <person name="Barry K."/>
            <person name="Bills G."/>
            <person name="Bluhm B."/>
            <person name="Cannon C."/>
            <person name="Castanera R."/>
            <person name="Culley D."/>
            <person name="Daum C."/>
            <person name="Ezra D."/>
            <person name="Gonzalez J."/>
            <person name="Henrissat B."/>
            <person name="Kuo A."/>
            <person name="Liang C."/>
            <person name="Lipzen A."/>
            <person name="Lutzoni F."/>
            <person name="Magnuson J."/>
            <person name="Mondo S."/>
            <person name="Nolan M."/>
            <person name="Ohm R."/>
            <person name="Pangilinan J."/>
            <person name="Park H.-J."/>
            <person name="Ramirez L."/>
            <person name="Alfaro M."/>
            <person name="Sun H."/>
            <person name="Tritt A."/>
            <person name="Yoshinaga Y."/>
            <person name="Zwiers L.-H."/>
            <person name="Turgeon B."/>
            <person name="Goodwin S."/>
            <person name="Spatafora J."/>
            <person name="Crous P."/>
            <person name="Grigoriev I."/>
        </authorList>
    </citation>
    <scope>NUCLEOTIDE SEQUENCE</scope>
    <source>
        <strain evidence="4">CBS 119687</strain>
    </source>
</reference>
<dbReference type="Proteomes" id="UP000799771">
    <property type="component" value="Unassembled WGS sequence"/>
</dbReference>
<evidence type="ECO:0000256" key="3">
    <source>
        <dbReference type="RuleBase" id="RU000363"/>
    </source>
</evidence>
<name>A0A6A6AQ93_9PLEO</name>
<accession>A0A6A6AQ93</accession>
<dbReference type="EMBL" id="ML977498">
    <property type="protein sequence ID" value="KAF2134172.1"/>
    <property type="molecule type" value="Genomic_DNA"/>
</dbReference>
<dbReference type="Pfam" id="PF00106">
    <property type="entry name" value="adh_short"/>
    <property type="match status" value="1"/>
</dbReference>
<evidence type="ECO:0000313" key="4">
    <source>
        <dbReference type="EMBL" id="KAF2134172.1"/>
    </source>
</evidence>
<evidence type="ECO:0000313" key="5">
    <source>
        <dbReference type="Proteomes" id="UP000799771"/>
    </source>
</evidence>
<dbReference type="InterPro" id="IPR002347">
    <property type="entry name" value="SDR_fam"/>
</dbReference>
<dbReference type="PRINTS" id="PR00080">
    <property type="entry name" value="SDRFAMILY"/>
</dbReference>
<dbReference type="SUPFAM" id="SSF51735">
    <property type="entry name" value="NAD(P)-binding Rossmann-fold domains"/>
    <property type="match status" value="1"/>
</dbReference>
<dbReference type="PANTHER" id="PTHR24320">
    <property type="entry name" value="RETINOL DEHYDROGENASE"/>
    <property type="match status" value="1"/>
</dbReference>
<organism evidence="4 5">
    <name type="scientific">Dothidotthia symphoricarpi CBS 119687</name>
    <dbReference type="NCBI Taxonomy" id="1392245"/>
    <lineage>
        <taxon>Eukaryota</taxon>
        <taxon>Fungi</taxon>
        <taxon>Dikarya</taxon>
        <taxon>Ascomycota</taxon>
        <taxon>Pezizomycotina</taxon>
        <taxon>Dothideomycetes</taxon>
        <taxon>Pleosporomycetidae</taxon>
        <taxon>Pleosporales</taxon>
        <taxon>Dothidotthiaceae</taxon>
        <taxon>Dothidotthia</taxon>
    </lineage>
</organism>
<keyword evidence="2" id="KW-0560">Oxidoreductase</keyword>
<dbReference type="RefSeq" id="XP_033528559.1">
    <property type="nucleotide sequence ID" value="XM_033667311.1"/>
</dbReference>
<dbReference type="GO" id="GO:0016491">
    <property type="term" value="F:oxidoreductase activity"/>
    <property type="evidence" value="ECO:0007669"/>
    <property type="project" value="UniProtKB-KW"/>
</dbReference>
<dbReference type="PANTHER" id="PTHR24320:SF283">
    <property type="entry name" value="RETINOL DEHYDROGENASE 11"/>
    <property type="match status" value="1"/>
</dbReference>
<protein>
    <submittedName>
        <fullName evidence="4">Retinol dehydrogenase 13</fullName>
    </submittedName>
</protein>
<dbReference type="InterPro" id="IPR036291">
    <property type="entry name" value="NAD(P)-bd_dom_sf"/>
</dbReference>
<dbReference type="GeneID" id="54407743"/>
<keyword evidence="5" id="KW-1185">Reference proteome</keyword>
<dbReference type="PRINTS" id="PR00081">
    <property type="entry name" value="GDHRDH"/>
</dbReference>
<evidence type="ECO:0000256" key="1">
    <source>
        <dbReference type="ARBA" id="ARBA00006484"/>
    </source>
</evidence>
<dbReference type="Gene3D" id="3.40.50.720">
    <property type="entry name" value="NAD(P)-binding Rossmann-like Domain"/>
    <property type="match status" value="1"/>
</dbReference>
<comment type="similarity">
    <text evidence="1 3">Belongs to the short-chain dehydrogenases/reductases (SDR) family.</text>
</comment>
<evidence type="ECO:0000256" key="2">
    <source>
        <dbReference type="ARBA" id="ARBA00023002"/>
    </source>
</evidence>